<evidence type="ECO:0000313" key="4">
    <source>
        <dbReference type="Proteomes" id="UP001595698"/>
    </source>
</evidence>
<protein>
    <submittedName>
        <fullName evidence="3">RICIN domain-containing protein</fullName>
    </submittedName>
</protein>
<dbReference type="CDD" id="cd00161">
    <property type="entry name" value="beta-trefoil_Ricin-like"/>
    <property type="match status" value="1"/>
</dbReference>
<organism evidence="3 4">
    <name type="scientific">Streptosporangium jomthongense</name>
    <dbReference type="NCBI Taxonomy" id="1193683"/>
    <lineage>
        <taxon>Bacteria</taxon>
        <taxon>Bacillati</taxon>
        <taxon>Actinomycetota</taxon>
        <taxon>Actinomycetes</taxon>
        <taxon>Streptosporangiales</taxon>
        <taxon>Streptosporangiaceae</taxon>
        <taxon>Streptosporangium</taxon>
    </lineage>
</organism>
<gene>
    <name evidence="3" type="ORF">ACFOYY_23405</name>
</gene>
<dbReference type="PROSITE" id="PS50231">
    <property type="entry name" value="RICIN_B_LECTIN"/>
    <property type="match status" value="1"/>
</dbReference>
<feature type="domain" description="Ricin B lectin" evidence="2">
    <location>
        <begin position="7"/>
        <end position="88"/>
    </location>
</feature>
<feature type="domain" description="Insecticidal crystal toxin" evidence="1">
    <location>
        <begin position="197"/>
        <end position="358"/>
    </location>
</feature>
<accession>A0ABV8F368</accession>
<dbReference type="InterPro" id="IPR008872">
    <property type="entry name" value="Toxin_P42"/>
</dbReference>
<name>A0ABV8F368_9ACTN</name>
<evidence type="ECO:0000259" key="1">
    <source>
        <dbReference type="Pfam" id="PF05431"/>
    </source>
</evidence>
<dbReference type="Gene3D" id="2.80.10.50">
    <property type="match status" value="1"/>
</dbReference>
<dbReference type="InterPro" id="IPR035992">
    <property type="entry name" value="Ricin_B-like_lectins"/>
</dbReference>
<comment type="caution">
    <text evidence="3">The sequence shown here is derived from an EMBL/GenBank/DDBJ whole genome shotgun (WGS) entry which is preliminary data.</text>
</comment>
<dbReference type="Pfam" id="PF14200">
    <property type="entry name" value="RicinB_lectin_2"/>
    <property type="match status" value="1"/>
</dbReference>
<evidence type="ECO:0000313" key="3">
    <source>
        <dbReference type="EMBL" id="MFC3983099.1"/>
    </source>
</evidence>
<dbReference type="RefSeq" id="WP_386191976.1">
    <property type="nucleotide sequence ID" value="NZ_JBHSBC010000022.1"/>
</dbReference>
<proteinExistence type="predicted"/>
<dbReference type="InterPro" id="IPR000772">
    <property type="entry name" value="Ricin_B_lectin"/>
</dbReference>
<evidence type="ECO:0000259" key="2">
    <source>
        <dbReference type="Pfam" id="PF14200"/>
    </source>
</evidence>
<sequence length="374" mass="43065">MSIIKAGQTYLIGNGRSTYYLNATRASTASGMNLDQESIKIFGAECDAQTWHVFPLDNDFHLFANKNSGLIMKIFDDSTEPGRSVEQYELDSPDRAPSQTWLLEHVSGNTYQVRNQNSQLFLKVRNSSLIRGTNIEQTADADPDSMKSRQWEFNVRDKFERVLNLPTFEGVTIGDIHRLTSFEHPDKDTTDPVEVANFAYPFPLITDQAYDRRRQAQLNPYYILRRYGYWRRVFQYEHGGASEYTEKQTTHVGLTSLNSEQVEKTTSTSVSAGASFGFKGFGSSISETFAEQMKVTVTNQEITETWAEQEISRTYKQGIRVSEALWYREDNYVLERLDGTMLIKWTVRDENKAKTDGWPREAMKELEQYRSRLT</sequence>
<dbReference type="EMBL" id="JBHSBC010000022">
    <property type="protein sequence ID" value="MFC3983099.1"/>
    <property type="molecule type" value="Genomic_DNA"/>
</dbReference>
<dbReference type="Proteomes" id="UP001595698">
    <property type="component" value="Unassembled WGS sequence"/>
</dbReference>
<reference evidence="4" key="1">
    <citation type="journal article" date="2019" name="Int. J. Syst. Evol. Microbiol.">
        <title>The Global Catalogue of Microorganisms (GCM) 10K type strain sequencing project: providing services to taxonomists for standard genome sequencing and annotation.</title>
        <authorList>
            <consortium name="The Broad Institute Genomics Platform"/>
            <consortium name="The Broad Institute Genome Sequencing Center for Infectious Disease"/>
            <person name="Wu L."/>
            <person name="Ma J."/>
        </authorList>
    </citation>
    <scope>NUCLEOTIDE SEQUENCE [LARGE SCALE GENOMIC DNA]</scope>
    <source>
        <strain evidence="4">TBRC 7912</strain>
    </source>
</reference>
<dbReference type="SUPFAM" id="SSF50370">
    <property type="entry name" value="Ricin B-like lectins"/>
    <property type="match status" value="1"/>
</dbReference>
<keyword evidence="4" id="KW-1185">Reference proteome</keyword>
<dbReference type="Pfam" id="PF05431">
    <property type="entry name" value="Toxin_10"/>
    <property type="match status" value="1"/>
</dbReference>